<dbReference type="Proteomes" id="UP000307768">
    <property type="component" value="Unassembled WGS sequence"/>
</dbReference>
<keyword evidence="1" id="KW-0472">Membrane</keyword>
<sequence length="184" mass="19973">MTEVRSTGDNIWRPSPGHRLSGLLVGAAFLAGTTWLASNGELSLKDKILFGAADITLVILLPVMLFRWRMVLDRDAVTFVFLRVRRVPIEEIVDAKTVPRDGLTFVLRDGGQESFAGLANSAWGHRRTTPTRADNAAREVLCAAAAARGEIPPADFRLPPMRALKRAAVEGGIWAALVALFVGN</sequence>
<feature type="transmembrane region" description="Helical" evidence="1">
    <location>
        <begin position="48"/>
        <end position="66"/>
    </location>
</feature>
<dbReference type="OrthoDB" id="5192011at2"/>
<dbReference type="EMBL" id="VDFQ02000004">
    <property type="protein sequence ID" value="KAA1422222.1"/>
    <property type="molecule type" value="Genomic_DNA"/>
</dbReference>
<reference evidence="2 3" key="1">
    <citation type="submission" date="2019-09" db="EMBL/GenBank/DDBJ databases">
        <title>Mumia zhuanghuii sp. nov. isolated from the intestinal contents of plateau pika (Ochotona curzoniae) in the Qinghai-Tibet plateau of China.</title>
        <authorList>
            <person name="Tian Z."/>
        </authorList>
    </citation>
    <scope>NUCLEOTIDE SEQUENCE [LARGE SCALE GENOMIC DNA]</scope>
    <source>
        <strain evidence="3">350</strain>
    </source>
</reference>
<protein>
    <recommendedName>
        <fullName evidence="4">PH domain-containing protein</fullName>
    </recommendedName>
</protein>
<keyword evidence="1" id="KW-1133">Transmembrane helix</keyword>
<dbReference type="RefSeq" id="WP_149770179.1">
    <property type="nucleotide sequence ID" value="NZ_VDFQ02000004.1"/>
</dbReference>
<comment type="caution">
    <text evidence="2">The sequence shown here is derived from an EMBL/GenBank/DDBJ whole genome shotgun (WGS) entry which is preliminary data.</text>
</comment>
<feature type="transmembrane region" description="Helical" evidence="1">
    <location>
        <begin position="20"/>
        <end position="36"/>
    </location>
</feature>
<accession>A0A5Q6RW02</accession>
<organism evidence="2 3">
    <name type="scientific">Mumia zhuanghuii</name>
    <dbReference type="NCBI Taxonomy" id="2585211"/>
    <lineage>
        <taxon>Bacteria</taxon>
        <taxon>Bacillati</taxon>
        <taxon>Actinomycetota</taxon>
        <taxon>Actinomycetes</taxon>
        <taxon>Propionibacteriales</taxon>
        <taxon>Nocardioidaceae</taxon>
        <taxon>Mumia</taxon>
    </lineage>
</organism>
<keyword evidence="1" id="KW-0812">Transmembrane</keyword>
<evidence type="ECO:0000256" key="1">
    <source>
        <dbReference type="SAM" id="Phobius"/>
    </source>
</evidence>
<evidence type="ECO:0000313" key="2">
    <source>
        <dbReference type="EMBL" id="KAA1422222.1"/>
    </source>
</evidence>
<evidence type="ECO:0008006" key="4">
    <source>
        <dbReference type="Google" id="ProtNLM"/>
    </source>
</evidence>
<proteinExistence type="predicted"/>
<evidence type="ECO:0000313" key="3">
    <source>
        <dbReference type="Proteomes" id="UP000307768"/>
    </source>
</evidence>
<gene>
    <name evidence="2" type="ORF">FE697_013715</name>
</gene>
<dbReference type="AlphaFoldDB" id="A0A5Q6RW02"/>
<name>A0A5Q6RW02_9ACTN</name>